<organism evidence="2 3">
    <name type="scientific">Mycobacteroides franklinii</name>
    <dbReference type="NCBI Taxonomy" id="948102"/>
    <lineage>
        <taxon>Bacteria</taxon>
        <taxon>Bacillati</taxon>
        <taxon>Actinomycetota</taxon>
        <taxon>Actinomycetes</taxon>
        <taxon>Mycobacteriales</taxon>
        <taxon>Mycobacteriaceae</taxon>
        <taxon>Mycobacteroides</taxon>
    </lineage>
</organism>
<dbReference type="SMART" id="SM00849">
    <property type="entry name" value="Lactamase_B"/>
    <property type="match status" value="1"/>
</dbReference>
<dbReference type="PANTHER" id="PTHR42951:SF4">
    <property type="entry name" value="ACYL-COENZYME A THIOESTERASE MBLAC2"/>
    <property type="match status" value="1"/>
</dbReference>
<feature type="domain" description="Metallo-beta-lactamase" evidence="1">
    <location>
        <begin position="29"/>
        <end position="226"/>
    </location>
</feature>
<dbReference type="Gene3D" id="3.60.15.10">
    <property type="entry name" value="Ribonuclease Z/Hydroxyacylglutathione hydrolase-like"/>
    <property type="match status" value="1"/>
</dbReference>
<reference evidence="2 3" key="1">
    <citation type="submission" date="2016-10" db="EMBL/GenBank/DDBJ databases">
        <title>Evaluation of Human, Veterinary and Environmental Mycobacterium chelonae Isolates by Core Genome Phylogenomic Analysis, Targeted Gene Comparison, and Anti-microbial Susceptibility Patterns: A Tale of Mistaken Identities.</title>
        <authorList>
            <person name="Fogelson S.B."/>
            <person name="Camus A.C."/>
            <person name="Lorenz W."/>
            <person name="Vasireddy R."/>
            <person name="Vasireddy S."/>
            <person name="Smith T."/>
            <person name="Brown-Elliott B.A."/>
            <person name="Wallace R.J.Jr."/>
            <person name="Hasan N.A."/>
            <person name="Reischl U."/>
            <person name="Sanchez S."/>
        </authorList>
    </citation>
    <scope>NUCLEOTIDE SEQUENCE [LARGE SCALE GENOMIC DNA]</scope>
    <source>
        <strain evidence="2 3">1559</strain>
    </source>
</reference>
<accession>A0A1S1L1W7</accession>
<keyword evidence="2" id="KW-0378">Hydrolase</keyword>
<dbReference type="InterPro" id="IPR036866">
    <property type="entry name" value="RibonucZ/Hydroxyglut_hydro"/>
</dbReference>
<dbReference type="PANTHER" id="PTHR42951">
    <property type="entry name" value="METALLO-BETA-LACTAMASE DOMAIN-CONTAINING"/>
    <property type="match status" value="1"/>
</dbReference>
<dbReference type="Proteomes" id="UP000179616">
    <property type="component" value="Unassembled WGS sequence"/>
</dbReference>
<dbReference type="EMBL" id="MLIK01000027">
    <property type="protein sequence ID" value="OHU18129.1"/>
    <property type="molecule type" value="Genomic_DNA"/>
</dbReference>
<dbReference type="RefSeq" id="WP_070940124.1">
    <property type="nucleotide sequence ID" value="NZ_MLIK01000027.1"/>
</dbReference>
<evidence type="ECO:0000313" key="3">
    <source>
        <dbReference type="Proteomes" id="UP000179616"/>
    </source>
</evidence>
<evidence type="ECO:0000313" key="2">
    <source>
        <dbReference type="EMBL" id="OHU18129.1"/>
    </source>
</evidence>
<comment type="caution">
    <text evidence="2">The sequence shown here is derived from an EMBL/GenBank/DDBJ whole genome shotgun (WGS) entry which is preliminary data.</text>
</comment>
<dbReference type="AlphaFoldDB" id="A0A1S1L1W7"/>
<dbReference type="CDD" id="cd16282">
    <property type="entry name" value="metallo-hydrolase-like_MBL-fold"/>
    <property type="match status" value="1"/>
</dbReference>
<name>A0A1S1L1W7_9MYCO</name>
<evidence type="ECO:0000259" key="1">
    <source>
        <dbReference type="SMART" id="SM00849"/>
    </source>
</evidence>
<dbReference type="OrthoDB" id="2273115at2"/>
<proteinExistence type="predicted"/>
<dbReference type="InterPro" id="IPR001279">
    <property type="entry name" value="Metallo-B-lactamas"/>
</dbReference>
<dbReference type="GeneID" id="57169747"/>
<dbReference type="GO" id="GO:0016787">
    <property type="term" value="F:hydrolase activity"/>
    <property type="evidence" value="ECO:0007669"/>
    <property type="project" value="UniProtKB-KW"/>
</dbReference>
<dbReference type="Pfam" id="PF00753">
    <property type="entry name" value="Lactamase_B"/>
    <property type="match status" value="1"/>
</dbReference>
<sequence length="324" mass="34796">MTTITYAKGLHDLGNGCYAWLQPDGGWGLSNSGLVTGSDASLLIDTLYDLASTREMLDGIAVLTDRHPIATVVNTHSDGDHYFGNQLVVGDGVQIIASQAAAELMTQESVEEMAAVTQLSGALGDLARKFFGSFDFEGIVSTGPTRMFTDHEQIDVGGREVRLIEVGPAHTPGDTLVHVPDAKTLYAGDILFIGGTPIVWAGPPQRWVDACDLILDLDLRVIVPGHGPVTDKRGVHEVREYLSYIIVEATKRFDDGLSLDSAIESLGQGKYAAMPEHSRIVQNVVSVYQTLDPEITLSRLEVFERIAALEGIGTHGKVNNPCAG</sequence>
<dbReference type="SUPFAM" id="SSF56281">
    <property type="entry name" value="Metallo-hydrolase/oxidoreductase"/>
    <property type="match status" value="1"/>
</dbReference>
<gene>
    <name evidence="2" type="ORF">BKG76_23280</name>
</gene>
<dbReference type="InterPro" id="IPR050855">
    <property type="entry name" value="NDM-1-like"/>
</dbReference>
<dbReference type="STRING" id="948102.BKG76_23280"/>
<protein>
    <submittedName>
        <fullName evidence="2">MBL fold metallo-hydrolase</fullName>
    </submittedName>
</protein>